<dbReference type="PANTHER" id="PTHR30603:SF60">
    <property type="entry name" value="RNA POLYMERASE SIGMA FACTOR RPOD"/>
    <property type="match status" value="1"/>
</dbReference>
<dbReference type="Gene3D" id="1.20.120.1810">
    <property type="match status" value="1"/>
</dbReference>
<dbReference type="PROSITE" id="PS00715">
    <property type="entry name" value="SIGMA70_1"/>
    <property type="match status" value="1"/>
</dbReference>
<dbReference type="PROSITE" id="PS00716">
    <property type="entry name" value="SIGMA70_2"/>
    <property type="match status" value="1"/>
</dbReference>
<sequence>MSIWLVVPEEEVLTLQTRAQAQDNVLHLDDALSALQVEMTDEVMDETTEFWTARGITLRVDVEAEVDPVQDLPPEELLATTDHVIHAALAQVDVVDVVVEDAGVLDPIDGPAGDLLRRREVRTNRKKGKTGPQGSSADMSANADPVRMYLREIGQVPLLNAQEEVALAMRIEAGVFAEERSADLNASGEINALEPADKAQLRRTIRDGERAKRELTQANLRLVVSIAKRYLGRGMHILDLIQEGNLGLMRAVEKFDYTKGFKFSTYATWWIRQSVTRAIADQARTIRIPVHMVESINKVHRHQRALSQELEREPTIEELAKKTELKPNQIREILRISMDPLSLDSPVGDEADSHMADFIEDKRAVMPADVATANSLSEQIMTALDDLSDREKEVVRLRFGLDGDQPQTLEEVGKQFGVTRERIRQIEAKTLAKLRHPQRRQQLEDYLRAD</sequence>
<reference evidence="11" key="1">
    <citation type="submission" date="2020-05" db="EMBL/GenBank/DDBJ databases">
        <authorList>
            <person name="Chiriac C."/>
            <person name="Salcher M."/>
            <person name="Ghai R."/>
            <person name="Kavagutti S V."/>
        </authorList>
    </citation>
    <scope>NUCLEOTIDE SEQUENCE</scope>
</reference>
<dbReference type="InterPro" id="IPR007630">
    <property type="entry name" value="RNA_pol_sigma70_r4"/>
</dbReference>
<evidence type="ECO:0000256" key="7">
    <source>
        <dbReference type="SAM" id="MobiDB-lite"/>
    </source>
</evidence>
<dbReference type="FunFam" id="1.10.601.10:FF:000001">
    <property type="entry name" value="RNA polymerase sigma factor SigA"/>
    <property type="match status" value="1"/>
</dbReference>
<keyword evidence="5" id="KW-0238">DNA-binding</keyword>
<keyword evidence="2" id="KW-0963">Cytoplasm</keyword>
<feature type="region of interest" description="Disordered" evidence="7">
    <location>
        <begin position="116"/>
        <end position="140"/>
    </location>
</feature>
<dbReference type="Pfam" id="PF04539">
    <property type="entry name" value="Sigma70_r3"/>
    <property type="match status" value="1"/>
</dbReference>
<dbReference type="NCBIfam" id="TIGR02393">
    <property type="entry name" value="RpoD_Cterm"/>
    <property type="match status" value="1"/>
</dbReference>
<dbReference type="GO" id="GO:0016987">
    <property type="term" value="F:sigma factor activity"/>
    <property type="evidence" value="ECO:0007669"/>
    <property type="project" value="UniProtKB-KW"/>
</dbReference>
<dbReference type="Pfam" id="PF04542">
    <property type="entry name" value="Sigma70_r2"/>
    <property type="match status" value="1"/>
</dbReference>
<evidence type="ECO:0000259" key="8">
    <source>
        <dbReference type="PROSITE" id="PS00715"/>
    </source>
</evidence>
<keyword evidence="6" id="KW-0804">Transcription</keyword>
<dbReference type="Gene3D" id="1.10.10.10">
    <property type="entry name" value="Winged helix-like DNA-binding domain superfamily/Winged helix DNA-binding domain"/>
    <property type="match status" value="2"/>
</dbReference>
<protein>
    <submittedName>
        <fullName evidence="11">Unannotated protein</fullName>
    </submittedName>
</protein>
<dbReference type="Pfam" id="PF04545">
    <property type="entry name" value="Sigma70_r4"/>
    <property type="match status" value="1"/>
</dbReference>
<dbReference type="PANTHER" id="PTHR30603">
    <property type="entry name" value="RNA POLYMERASE SIGMA FACTOR RPO"/>
    <property type="match status" value="1"/>
</dbReference>
<dbReference type="EMBL" id="CAEZSF010000068">
    <property type="protein sequence ID" value="CAB4537913.1"/>
    <property type="molecule type" value="Genomic_DNA"/>
</dbReference>
<feature type="domain" description="RNA polymerase sigma-70" evidence="9">
    <location>
        <begin position="408"/>
        <end position="434"/>
    </location>
</feature>
<dbReference type="EMBL" id="CAFBMG010000302">
    <property type="protein sequence ID" value="CAB4925009.1"/>
    <property type="molecule type" value="Genomic_DNA"/>
</dbReference>
<dbReference type="InterPro" id="IPR028630">
    <property type="entry name" value="Sigma70_RpoD"/>
</dbReference>
<evidence type="ECO:0000313" key="10">
    <source>
        <dbReference type="EMBL" id="CAB4537913.1"/>
    </source>
</evidence>
<dbReference type="InterPro" id="IPR012760">
    <property type="entry name" value="RNA_pol_sigma_RpoD_C"/>
</dbReference>
<dbReference type="SUPFAM" id="SSF88659">
    <property type="entry name" value="Sigma3 and sigma4 domains of RNA polymerase sigma factors"/>
    <property type="match status" value="2"/>
</dbReference>
<dbReference type="GO" id="GO:0003677">
    <property type="term" value="F:DNA binding"/>
    <property type="evidence" value="ECO:0007669"/>
    <property type="project" value="UniProtKB-KW"/>
</dbReference>
<dbReference type="InterPro" id="IPR013324">
    <property type="entry name" value="RNA_pol_sigma_r3/r4-like"/>
</dbReference>
<dbReference type="InterPro" id="IPR036388">
    <property type="entry name" value="WH-like_DNA-bd_sf"/>
</dbReference>
<evidence type="ECO:0000256" key="4">
    <source>
        <dbReference type="ARBA" id="ARBA00023082"/>
    </source>
</evidence>
<dbReference type="Pfam" id="PF00140">
    <property type="entry name" value="Sigma70_r1_2"/>
    <property type="match status" value="1"/>
</dbReference>
<evidence type="ECO:0000256" key="3">
    <source>
        <dbReference type="ARBA" id="ARBA00023015"/>
    </source>
</evidence>
<gene>
    <name evidence="10" type="ORF">UFOPK1358_00854</name>
    <name evidence="11" type="ORF">UFOPK3519_02141</name>
</gene>
<dbReference type="GO" id="GO:0006352">
    <property type="term" value="P:DNA-templated transcription initiation"/>
    <property type="evidence" value="ECO:0007669"/>
    <property type="project" value="InterPro"/>
</dbReference>
<evidence type="ECO:0000256" key="1">
    <source>
        <dbReference type="ARBA" id="ARBA00007788"/>
    </source>
</evidence>
<feature type="domain" description="RNA polymerase sigma-70" evidence="8">
    <location>
        <begin position="239"/>
        <end position="252"/>
    </location>
</feature>
<evidence type="ECO:0000259" key="9">
    <source>
        <dbReference type="PROSITE" id="PS00716"/>
    </source>
</evidence>
<dbReference type="NCBIfam" id="TIGR02937">
    <property type="entry name" value="sigma70-ECF"/>
    <property type="match status" value="1"/>
</dbReference>
<evidence type="ECO:0000256" key="5">
    <source>
        <dbReference type="ARBA" id="ARBA00023125"/>
    </source>
</evidence>
<dbReference type="SUPFAM" id="SSF88946">
    <property type="entry name" value="Sigma2 domain of RNA polymerase sigma factors"/>
    <property type="match status" value="1"/>
</dbReference>
<dbReference type="InterPro" id="IPR014284">
    <property type="entry name" value="RNA_pol_sigma-70_dom"/>
</dbReference>
<dbReference type="PRINTS" id="PR00046">
    <property type="entry name" value="SIGMA70FCT"/>
</dbReference>
<dbReference type="HAMAP" id="MF_00963">
    <property type="entry name" value="Sigma70_RpoD_SigA"/>
    <property type="match status" value="1"/>
</dbReference>
<evidence type="ECO:0000256" key="6">
    <source>
        <dbReference type="ARBA" id="ARBA00023163"/>
    </source>
</evidence>
<dbReference type="InterPro" id="IPR050239">
    <property type="entry name" value="Sigma-70_RNA_pol_init_factors"/>
</dbReference>
<evidence type="ECO:0000256" key="2">
    <source>
        <dbReference type="ARBA" id="ARBA00022490"/>
    </source>
</evidence>
<proteinExistence type="inferred from homology"/>
<dbReference type="InterPro" id="IPR007624">
    <property type="entry name" value="RNA_pol_sigma70_r3"/>
</dbReference>
<accession>A0A6J7I2P2</accession>
<evidence type="ECO:0000313" key="11">
    <source>
        <dbReference type="EMBL" id="CAB4925009.1"/>
    </source>
</evidence>
<name>A0A6J7I2P2_9ZZZZ</name>
<keyword evidence="4" id="KW-0731">Sigma factor</keyword>
<organism evidence="11">
    <name type="scientific">freshwater metagenome</name>
    <dbReference type="NCBI Taxonomy" id="449393"/>
    <lineage>
        <taxon>unclassified sequences</taxon>
        <taxon>metagenomes</taxon>
        <taxon>ecological metagenomes</taxon>
    </lineage>
</organism>
<comment type="similarity">
    <text evidence="1">Belongs to the sigma-70 factor family.</text>
</comment>
<dbReference type="AlphaFoldDB" id="A0A6J7I2P2"/>
<keyword evidence="3" id="KW-0805">Transcription regulation</keyword>
<dbReference type="InterPro" id="IPR000943">
    <property type="entry name" value="RNA_pol_sigma70"/>
</dbReference>
<dbReference type="InterPro" id="IPR013325">
    <property type="entry name" value="RNA_pol_sigma_r2"/>
</dbReference>
<dbReference type="InterPro" id="IPR009042">
    <property type="entry name" value="RNA_pol_sigma70_r1_2"/>
</dbReference>
<dbReference type="CDD" id="cd06171">
    <property type="entry name" value="Sigma70_r4"/>
    <property type="match status" value="1"/>
</dbReference>
<dbReference type="InterPro" id="IPR007627">
    <property type="entry name" value="RNA_pol_sigma70_r2"/>
</dbReference>